<gene>
    <name evidence="1" type="ORF">Gohar_003360</name>
</gene>
<dbReference type="EMBL" id="JABFAD010000010">
    <property type="protein sequence ID" value="MBA0811463.1"/>
    <property type="molecule type" value="Genomic_DNA"/>
</dbReference>
<sequence>MSYVKPPASGVVKGIFVPKLNGQRAIDNAIALLGALVMPSTQWTVRVSIKPHVHAVNVEGMVAIGQNVGFLVVFELRQANDASKWSEIAGIGYVRVNRGGDCFNGRKIQNFELYFYPNPPIF</sequence>
<organism evidence="1 2">
    <name type="scientific">Gossypium harknessii</name>
    <dbReference type="NCBI Taxonomy" id="34285"/>
    <lineage>
        <taxon>Eukaryota</taxon>
        <taxon>Viridiplantae</taxon>
        <taxon>Streptophyta</taxon>
        <taxon>Embryophyta</taxon>
        <taxon>Tracheophyta</taxon>
        <taxon>Spermatophyta</taxon>
        <taxon>Magnoliopsida</taxon>
        <taxon>eudicotyledons</taxon>
        <taxon>Gunneridae</taxon>
        <taxon>Pentapetalae</taxon>
        <taxon>rosids</taxon>
        <taxon>malvids</taxon>
        <taxon>Malvales</taxon>
        <taxon>Malvaceae</taxon>
        <taxon>Malvoideae</taxon>
        <taxon>Gossypium</taxon>
    </lineage>
</organism>
<dbReference type="AlphaFoldDB" id="A0A7J9HP04"/>
<keyword evidence="2" id="KW-1185">Reference proteome</keyword>
<accession>A0A7J9HP04</accession>
<evidence type="ECO:0000313" key="1">
    <source>
        <dbReference type="EMBL" id="MBA0811463.1"/>
    </source>
</evidence>
<comment type="caution">
    <text evidence="1">The sequence shown here is derived from an EMBL/GenBank/DDBJ whole genome shotgun (WGS) entry which is preliminary data.</text>
</comment>
<dbReference type="Proteomes" id="UP000593560">
    <property type="component" value="Unassembled WGS sequence"/>
</dbReference>
<evidence type="ECO:0000313" key="2">
    <source>
        <dbReference type="Proteomes" id="UP000593560"/>
    </source>
</evidence>
<name>A0A7J9HP04_9ROSI</name>
<protein>
    <submittedName>
        <fullName evidence="1">Uncharacterized protein</fullName>
    </submittedName>
</protein>
<reference evidence="1 2" key="1">
    <citation type="journal article" date="2019" name="Genome Biol. Evol.">
        <title>Insights into the evolution of the New World diploid cottons (Gossypium, subgenus Houzingenia) based on genome sequencing.</title>
        <authorList>
            <person name="Grover C.E."/>
            <person name="Arick M.A. 2nd"/>
            <person name="Thrash A."/>
            <person name="Conover J.L."/>
            <person name="Sanders W.S."/>
            <person name="Peterson D.G."/>
            <person name="Frelichowski J.E."/>
            <person name="Scheffler J.A."/>
            <person name="Scheffler B.E."/>
            <person name="Wendel J.F."/>
        </authorList>
    </citation>
    <scope>NUCLEOTIDE SEQUENCE [LARGE SCALE GENOMIC DNA]</scope>
    <source>
        <strain evidence="1">0</strain>
        <tissue evidence="1">Leaf</tissue>
    </source>
</reference>
<dbReference type="OrthoDB" id="10388033at2759"/>
<proteinExistence type="predicted"/>